<feature type="transmembrane region" description="Helical" evidence="8">
    <location>
        <begin position="228"/>
        <end position="248"/>
    </location>
</feature>
<sequence length="688" mass="76698">MSVFTHYMILTLMLIITADARILSLDSSDDHLISDGISEPDSSWSAGTTTNLSGCRHQYGFLPCAENAAGYIFLIVVYQVLLIVGDKLIASGSHVFLFVTGPRIGGIIFRILRALPSMTFMIISGVLGDKRNAQSQVSAVVGIYAGITVFSLTVQWFMTMLSASKSLKKDADEQEHGLLSKIKLRNLIENGVDVDDDTCRTAKIMLLSLIPYVVLQLVYAFDTSSGKRIITLIALVVSSLSLFSYFAYQIKNPWMQQRSLDYSKIDSVERGLIQHVEQLGKLVNEDGTPNTALIRGFFDKEDKDDDQCIAVDELEKMVRKVFKAGKADVNQTEALNGVLNKLDRDKDKRITEDEFVNGFIQWIHEAKSSSSSDDFNTTEMLQKATQLLKEKNENNSSDIDKIMAKVLKQAEGQLLKSEALIADNGEPNVERIKSLFREFDTDKSGSLTATELKQLIGRVKFGTYQMKDEDVIKDMFKCFDQDGNEAIDEKEFMKGVQDYLDKAMKAVGSSQKTRALEEFEKIVWNEQDYGVDAVLKSLLQVILGIGMLTFLAGPLMGTIMELSNAMNFPSFVVSFVVVPLAMNGRVALTALLPSARQRKSSLTFSEIYGGVIMNNIAGLTTLLAIVYAKELTWDFSAEVLTIMMVCTIVGTHAFVKKTYHLWTCIPVLLLYPLSLGLFYFCQVFLSWN</sequence>
<evidence type="ECO:0000256" key="4">
    <source>
        <dbReference type="ARBA" id="ARBA00022692"/>
    </source>
</evidence>
<dbReference type="CDD" id="cd00051">
    <property type="entry name" value="EFh"/>
    <property type="match status" value="1"/>
</dbReference>
<feature type="transmembrane region" description="Helical" evidence="8">
    <location>
        <begin position="107"/>
        <end position="127"/>
    </location>
</feature>
<evidence type="ECO:0000256" key="3">
    <source>
        <dbReference type="ARBA" id="ARBA00022449"/>
    </source>
</evidence>
<reference evidence="11" key="1">
    <citation type="submission" date="2018-01" db="EMBL/GenBank/DDBJ databases">
        <authorList>
            <person name="Mao J.F."/>
        </authorList>
    </citation>
    <scope>NUCLEOTIDE SEQUENCE</scope>
    <source>
        <strain evidence="11">Huo1</strain>
        <tissue evidence="11">Leaf</tissue>
    </source>
</reference>
<evidence type="ECO:0000313" key="11">
    <source>
        <dbReference type="EMBL" id="KAG6392018.1"/>
    </source>
</evidence>
<feature type="transmembrane region" description="Helical" evidence="8">
    <location>
        <begin position="667"/>
        <end position="687"/>
    </location>
</feature>
<name>A0A8X8WBR9_SALSN</name>
<keyword evidence="12" id="KW-1185">Reference proteome</keyword>
<feature type="transmembrane region" description="Helical" evidence="8">
    <location>
        <begin position="68"/>
        <end position="86"/>
    </location>
</feature>
<dbReference type="GO" id="GO:0016020">
    <property type="term" value="C:membrane"/>
    <property type="evidence" value="ECO:0007669"/>
    <property type="project" value="InterPro"/>
</dbReference>
<dbReference type="PROSITE" id="PS00018">
    <property type="entry name" value="EF_HAND_1"/>
    <property type="match status" value="3"/>
</dbReference>
<evidence type="ECO:0000256" key="9">
    <source>
        <dbReference type="SAM" id="SignalP"/>
    </source>
</evidence>
<evidence type="ECO:0000256" key="5">
    <source>
        <dbReference type="ARBA" id="ARBA00022989"/>
    </source>
</evidence>
<evidence type="ECO:0000256" key="8">
    <source>
        <dbReference type="SAM" id="Phobius"/>
    </source>
</evidence>
<dbReference type="SMART" id="SM00054">
    <property type="entry name" value="EFh"/>
    <property type="match status" value="4"/>
</dbReference>
<dbReference type="GO" id="GO:0015369">
    <property type="term" value="F:calcium:proton antiporter activity"/>
    <property type="evidence" value="ECO:0007669"/>
    <property type="project" value="TreeGrafter"/>
</dbReference>
<evidence type="ECO:0000313" key="12">
    <source>
        <dbReference type="Proteomes" id="UP000298416"/>
    </source>
</evidence>
<reference evidence="11" key="2">
    <citation type="submission" date="2020-08" db="EMBL/GenBank/DDBJ databases">
        <title>Plant Genome Project.</title>
        <authorList>
            <person name="Zhang R.-G."/>
        </authorList>
    </citation>
    <scope>NUCLEOTIDE SEQUENCE</scope>
    <source>
        <strain evidence="11">Huo1</strain>
        <tissue evidence="11">Leaf</tissue>
    </source>
</reference>
<keyword evidence="5 8" id="KW-1133">Transmembrane helix</keyword>
<dbReference type="InterPro" id="IPR004713">
    <property type="entry name" value="CaH_exchang"/>
</dbReference>
<dbReference type="InterPro" id="IPR002048">
    <property type="entry name" value="EF_hand_dom"/>
</dbReference>
<feature type="domain" description="EF-hand" evidence="10">
    <location>
        <begin position="330"/>
        <end position="365"/>
    </location>
</feature>
<keyword evidence="3" id="KW-0050">Antiport</keyword>
<gene>
    <name evidence="11" type="ORF">SASPL_146220</name>
</gene>
<dbReference type="Pfam" id="PF01699">
    <property type="entry name" value="Na_Ca_ex"/>
    <property type="match status" value="1"/>
</dbReference>
<evidence type="ECO:0000256" key="2">
    <source>
        <dbReference type="ARBA" id="ARBA00022448"/>
    </source>
</evidence>
<feature type="domain" description="EF-hand" evidence="10">
    <location>
        <begin position="427"/>
        <end position="462"/>
    </location>
</feature>
<feature type="domain" description="EF-hand" evidence="10">
    <location>
        <begin position="467"/>
        <end position="502"/>
    </location>
</feature>
<dbReference type="GO" id="GO:0005509">
    <property type="term" value="F:calcium ion binding"/>
    <property type="evidence" value="ECO:0007669"/>
    <property type="project" value="InterPro"/>
</dbReference>
<organism evidence="11">
    <name type="scientific">Salvia splendens</name>
    <name type="common">Scarlet sage</name>
    <dbReference type="NCBI Taxonomy" id="180675"/>
    <lineage>
        <taxon>Eukaryota</taxon>
        <taxon>Viridiplantae</taxon>
        <taxon>Streptophyta</taxon>
        <taxon>Embryophyta</taxon>
        <taxon>Tracheophyta</taxon>
        <taxon>Spermatophyta</taxon>
        <taxon>Magnoliopsida</taxon>
        <taxon>eudicotyledons</taxon>
        <taxon>Gunneridae</taxon>
        <taxon>Pentapetalae</taxon>
        <taxon>asterids</taxon>
        <taxon>lamiids</taxon>
        <taxon>Lamiales</taxon>
        <taxon>Lamiaceae</taxon>
        <taxon>Nepetoideae</taxon>
        <taxon>Mentheae</taxon>
        <taxon>Salviinae</taxon>
        <taxon>Salvia</taxon>
        <taxon>Salvia subgen. Calosphace</taxon>
        <taxon>core Calosphace</taxon>
    </lineage>
</organism>
<feature type="transmembrane region" description="Helical" evidence="8">
    <location>
        <begin position="607"/>
        <end position="629"/>
    </location>
</feature>
<dbReference type="OrthoDB" id="26525at2759"/>
<feature type="chain" id="PRO_5036482903" description="EF-hand domain-containing protein" evidence="9">
    <location>
        <begin position="21"/>
        <end position="688"/>
    </location>
</feature>
<dbReference type="Pfam" id="PF13499">
    <property type="entry name" value="EF-hand_7"/>
    <property type="match status" value="2"/>
</dbReference>
<dbReference type="GO" id="GO:0012505">
    <property type="term" value="C:endomembrane system"/>
    <property type="evidence" value="ECO:0007669"/>
    <property type="project" value="UniProtKB-SubCell"/>
</dbReference>
<keyword evidence="4 8" id="KW-0812">Transmembrane</keyword>
<dbReference type="PANTHER" id="PTHR31503:SF85">
    <property type="entry name" value="CALCIUM-BINDING EF-HAND FAMILY PROTEIN"/>
    <property type="match status" value="1"/>
</dbReference>
<keyword evidence="2" id="KW-0813">Transport</keyword>
<dbReference type="GO" id="GO:0006874">
    <property type="term" value="P:intracellular calcium ion homeostasis"/>
    <property type="evidence" value="ECO:0007669"/>
    <property type="project" value="TreeGrafter"/>
</dbReference>
<dbReference type="InterPro" id="IPR018247">
    <property type="entry name" value="EF_Hand_1_Ca_BS"/>
</dbReference>
<proteinExistence type="predicted"/>
<dbReference type="Proteomes" id="UP000298416">
    <property type="component" value="Unassembled WGS sequence"/>
</dbReference>
<feature type="transmembrane region" description="Helical" evidence="8">
    <location>
        <begin position="571"/>
        <end position="595"/>
    </location>
</feature>
<protein>
    <recommendedName>
        <fullName evidence="10">EF-hand domain-containing protein</fullName>
    </recommendedName>
</protein>
<keyword evidence="7 8" id="KW-0472">Membrane</keyword>
<feature type="transmembrane region" description="Helical" evidence="8">
    <location>
        <begin position="139"/>
        <end position="159"/>
    </location>
</feature>
<dbReference type="PANTHER" id="PTHR31503">
    <property type="entry name" value="VACUOLAR CALCIUM ION TRANSPORTER"/>
    <property type="match status" value="1"/>
</dbReference>
<dbReference type="EMBL" id="PNBA02000018">
    <property type="protein sequence ID" value="KAG6392018.1"/>
    <property type="molecule type" value="Genomic_DNA"/>
</dbReference>
<evidence type="ECO:0000256" key="6">
    <source>
        <dbReference type="ARBA" id="ARBA00023065"/>
    </source>
</evidence>
<feature type="transmembrane region" description="Helical" evidence="8">
    <location>
        <begin position="538"/>
        <end position="559"/>
    </location>
</feature>
<dbReference type="AlphaFoldDB" id="A0A8X8WBR9"/>
<feature type="signal peptide" evidence="9">
    <location>
        <begin position="1"/>
        <end position="20"/>
    </location>
</feature>
<evidence type="ECO:0000256" key="1">
    <source>
        <dbReference type="ARBA" id="ARBA00004127"/>
    </source>
</evidence>
<dbReference type="InterPro" id="IPR004837">
    <property type="entry name" value="NaCa_Exmemb"/>
</dbReference>
<comment type="caution">
    <text evidence="11">The sequence shown here is derived from an EMBL/GenBank/DDBJ whole genome shotgun (WGS) entry which is preliminary data.</text>
</comment>
<evidence type="ECO:0000259" key="10">
    <source>
        <dbReference type="PROSITE" id="PS50222"/>
    </source>
</evidence>
<feature type="transmembrane region" description="Helical" evidence="8">
    <location>
        <begin position="635"/>
        <end position="655"/>
    </location>
</feature>
<accession>A0A8X8WBR9</accession>
<evidence type="ECO:0000256" key="7">
    <source>
        <dbReference type="ARBA" id="ARBA00023136"/>
    </source>
</evidence>
<keyword evidence="9" id="KW-0732">Signal</keyword>
<keyword evidence="6" id="KW-0406">Ion transport</keyword>
<comment type="subcellular location">
    <subcellularLocation>
        <location evidence="1">Endomembrane system</location>
        <topology evidence="1">Multi-pass membrane protein</topology>
    </subcellularLocation>
</comment>
<dbReference type="PROSITE" id="PS50222">
    <property type="entry name" value="EF_HAND_2"/>
    <property type="match status" value="3"/>
</dbReference>